<name>A0ABN4WX60_9HYPH</name>
<sequence>MELSLPWNLLFIEDPVELERDSLATYFLGQNCIISANILDPETGASYPHPKINKKADILGGFCDSLPFASQLEIPSLRRHATSRRSPSVAKYRPLPKYNRLPDSGSEIDKKIRNKLFRSKVNFIHLACHGSANEHSHDSFITVRNRYPIKFSTFCPTKYYFSDNPIVFLNACEMSFQNPMSVFSLSGELIKRNARTVLAPFCKVSDYSSARFSKYFYASLFHRNQNVAEAAFYARKKLLLNANTKAKHDFTGFAYILVGQHNAHLSY</sequence>
<keyword evidence="3" id="KW-1185">Reference proteome</keyword>
<dbReference type="InterPro" id="IPR024983">
    <property type="entry name" value="CHAT_dom"/>
</dbReference>
<reference evidence="2 3" key="1">
    <citation type="submission" date="2017-02" db="EMBL/GenBank/DDBJ databases">
        <authorList>
            <person name="Jeong S."/>
        </authorList>
    </citation>
    <scope>NUCLEOTIDE SEQUENCE [LARGE SCALE GENOMIC DNA]</scope>
    <source>
        <strain evidence="2 3">RMAR6-6</strain>
    </source>
</reference>
<dbReference type="EMBL" id="CP019630">
    <property type="protein sequence ID" value="AQQ04120.1"/>
    <property type="molecule type" value="Genomic_DNA"/>
</dbReference>
<accession>A0ABN4WX60</accession>
<evidence type="ECO:0000313" key="2">
    <source>
        <dbReference type="EMBL" id="AQQ04120.1"/>
    </source>
</evidence>
<feature type="domain" description="CHAT" evidence="1">
    <location>
        <begin position="112"/>
        <end position="245"/>
    </location>
</feature>
<proteinExistence type="predicted"/>
<protein>
    <recommendedName>
        <fullName evidence="1">CHAT domain-containing protein</fullName>
    </recommendedName>
</protein>
<gene>
    <name evidence="2" type="ORF">B0E33_11395</name>
</gene>
<organism evidence="2 3">
    <name type="scientific">Roseibium algicola</name>
    <dbReference type="NCBI Taxonomy" id="2857014"/>
    <lineage>
        <taxon>Bacteria</taxon>
        <taxon>Pseudomonadati</taxon>
        <taxon>Pseudomonadota</taxon>
        <taxon>Alphaproteobacteria</taxon>
        <taxon>Hyphomicrobiales</taxon>
        <taxon>Stappiaceae</taxon>
        <taxon>Roseibium</taxon>
    </lineage>
</organism>
<evidence type="ECO:0000259" key="1">
    <source>
        <dbReference type="Pfam" id="PF12770"/>
    </source>
</evidence>
<dbReference type="Pfam" id="PF12770">
    <property type="entry name" value="CHAT"/>
    <property type="match status" value="1"/>
</dbReference>
<evidence type="ECO:0000313" key="3">
    <source>
        <dbReference type="Proteomes" id="UP000188174"/>
    </source>
</evidence>
<dbReference type="Proteomes" id="UP000188174">
    <property type="component" value="Chromosome"/>
</dbReference>